<dbReference type="AlphaFoldDB" id="A0A078A314"/>
<dbReference type="Proteomes" id="UP000039865">
    <property type="component" value="Unassembled WGS sequence"/>
</dbReference>
<evidence type="ECO:0000256" key="2">
    <source>
        <dbReference type="ARBA" id="ARBA00022737"/>
    </source>
</evidence>
<evidence type="ECO:0000256" key="1">
    <source>
        <dbReference type="ARBA" id="ARBA00022574"/>
    </source>
</evidence>
<name>A0A078A314_STYLE</name>
<comment type="similarity">
    <text evidence="3">Belongs to the WD repeat PROPPIN family.</text>
</comment>
<evidence type="ECO:0000256" key="3">
    <source>
        <dbReference type="ARBA" id="ARBA00025740"/>
    </source>
</evidence>
<keyword evidence="1" id="KW-0853">WD repeat</keyword>
<proteinExistence type="inferred from homology"/>
<dbReference type="SUPFAM" id="SSF50978">
    <property type="entry name" value="WD40 repeat-like"/>
    <property type="match status" value="1"/>
</dbReference>
<organism evidence="5 6">
    <name type="scientific">Stylonychia lemnae</name>
    <name type="common">Ciliate</name>
    <dbReference type="NCBI Taxonomy" id="5949"/>
    <lineage>
        <taxon>Eukaryota</taxon>
        <taxon>Sar</taxon>
        <taxon>Alveolata</taxon>
        <taxon>Ciliophora</taxon>
        <taxon>Intramacronucleata</taxon>
        <taxon>Spirotrichea</taxon>
        <taxon>Stichotrichia</taxon>
        <taxon>Sporadotrichida</taxon>
        <taxon>Oxytrichidae</taxon>
        <taxon>Stylonychinae</taxon>
        <taxon>Stylonychia</taxon>
    </lineage>
</organism>
<evidence type="ECO:0000256" key="4">
    <source>
        <dbReference type="SAM" id="MobiDB-lite"/>
    </source>
</evidence>
<reference evidence="5 6" key="1">
    <citation type="submission" date="2014-06" db="EMBL/GenBank/DDBJ databases">
        <authorList>
            <person name="Swart Estienne"/>
        </authorList>
    </citation>
    <scope>NUCLEOTIDE SEQUENCE [LARGE SCALE GENOMIC DNA]</scope>
    <source>
        <strain evidence="5 6">130c</strain>
    </source>
</reference>
<dbReference type="Gene3D" id="2.130.10.10">
    <property type="entry name" value="YVTN repeat-like/Quinoprotein amine dehydrogenase"/>
    <property type="match status" value="1"/>
</dbReference>
<accession>A0A078A314</accession>
<evidence type="ECO:0000313" key="5">
    <source>
        <dbReference type="EMBL" id="CDW76217.1"/>
    </source>
</evidence>
<dbReference type="OrthoDB" id="1667587at2759"/>
<dbReference type="InterPro" id="IPR015943">
    <property type="entry name" value="WD40/YVTN_repeat-like_dom_sf"/>
</dbReference>
<keyword evidence="2" id="KW-0677">Repeat</keyword>
<evidence type="ECO:0000313" key="6">
    <source>
        <dbReference type="Proteomes" id="UP000039865"/>
    </source>
</evidence>
<dbReference type="PANTHER" id="PTHR11227">
    <property type="entry name" value="WD-REPEAT PROTEIN INTERACTING WITH PHOSPHOINOSIDES WIPI -RELATED"/>
    <property type="match status" value="1"/>
</dbReference>
<dbReference type="InParanoid" id="A0A078A314"/>
<dbReference type="Pfam" id="PF21032">
    <property type="entry name" value="PROPPIN"/>
    <property type="match status" value="1"/>
</dbReference>
<dbReference type="EMBL" id="CCKQ01005063">
    <property type="protein sequence ID" value="CDW76217.1"/>
    <property type="molecule type" value="Genomic_DNA"/>
</dbReference>
<dbReference type="InterPro" id="IPR048720">
    <property type="entry name" value="PROPPIN"/>
</dbReference>
<dbReference type="InterPro" id="IPR036322">
    <property type="entry name" value="WD40_repeat_dom_sf"/>
</dbReference>
<keyword evidence="6" id="KW-1185">Reference proteome</keyword>
<gene>
    <name evidence="5" type="primary">Contig3120.g3338</name>
    <name evidence="5" type="ORF">STYLEM_5216</name>
</gene>
<dbReference type="InterPro" id="IPR001680">
    <property type="entry name" value="WD40_rpt"/>
</dbReference>
<feature type="region of interest" description="Disordered" evidence="4">
    <location>
        <begin position="1"/>
        <end position="21"/>
    </location>
</feature>
<protein>
    <submittedName>
        <fullName evidence="5">Autophagyrelated protein</fullName>
    </submittedName>
</protein>
<sequence>MEPSPQSTVKDNFASSRFSSSGGKETVLYYSFNQDNTCLAVGTKRGFRIYQCHPFDIISWADIGPVSIVEMQYTSNILALVGLGDNPQFSQRRLTIWDTKIMGATCEISFNSKLVKLKLNQELIFCATKDRIFIYNLDGMRIQDKLDVNDHLGRIVLSPNATFNPYLVYSQSLKEGTLEVYDTSTQRKVATIKCHRTPILKIGMGPFGNTVATCSTQGTMIRVFSIPNGDKLYTFTRGIKNTTQYYLNFSNDNCFLLSSSDSGTIHVFQMEDPKRMSTTQNKVDKKSIIDETRQPLQRPSSWFTFLVPKACDDFVHAEKSALSLNHAPLIQRSNIVATNYLNNFIYAFTQEGEFFEFEMDLEKKVIKFSQKKHIDEFQN</sequence>
<dbReference type="SMART" id="SM00320">
    <property type="entry name" value="WD40"/>
    <property type="match status" value="2"/>
</dbReference>
<dbReference type="OMA" id="ATWGGMF"/>
<dbReference type="GO" id="GO:0005737">
    <property type="term" value="C:cytoplasm"/>
    <property type="evidence" value="ECO:0007669"/>
    <property type="project" value="UniProtKB-ARBA"/>
</dbReference>